<dbReference type="HOGENOM" id="CLU_354913_0_0_1"/>
<accession>C7ZDZ1</accession>
<feature type="domain" description="Bulb-type lectin" evidence="3">
    <location>
        <begin position="406"/>
        <end position="526"/>
    </location>
</feature>
<dbReference type="OMA" id="YNAWRIT"/>
<dbReference type="VEuPathDB" id="FungiDB:NECHADRAFT_88259"/>
<protein>
    <recommendedName>
        <fullName evidence="3">Bulb-type lectin domain-containing protein</fullName>
    </recommendedName>
</protein>
<dbReference type="InterPro" id="IPR036426">
    <property type="entry name" value="Bulb-type_lectin_dom_sf"/>
</dbReference>
<dbReference type="GeneID" id="9669479"/>
<dbReference type="PROSITE" id="PS50927">
    <property type="entry name" value="BULB_LECTIN"/>
    <property type="match status" value="5"/>
</dbReference>
<dbReference type="Gene3D" id="2.90.10.10">
    <property type="entry name" value="Bulb-type lectin domain"/>
    <property type="match status" value="4"/>
</dbReference>
<dbReference type="PANTHER" id="PTHR47976">
    <property type="entry name" value="G-TYPE LECTIN S-RECEPTOR-LIKE SERINE/THREONINE-PROTEIN KINASE SD2-5"/>
    <property type="match status" value="1"/>
</dbReference>
<feature type="domain" description="Bulb-type lectin" evidence="3">
    <location>
        <begin position="279"/>
        <end position="390"/>
    </location>
</feature>
<keyword evidence="1" id="KW-0732">Signal</keyword>
<feature type="domain" description="Bulb-type lectin" evidence="3">
    <location>
        <begin position="159"/>
        <end position="271"/>
    </location>
</feature>
<name>C7ZDZ1_FUSV7</name>
<dbReference type="AlphaFoldDB" id="C7ZDZ1"/>
<sequence length="791" mass="83741">MSQPATPAAPATPTISDRLKAGSSLGVDGLIKSPNGDYAFVLQNDGNCCAYAPGGRPIWCSNTWGYPKPVTCILETDGNLRLLEKDGSEKWSSGSGGQGTADSELIIQDDGNVVISTDGKVFWSTNSTQAPLPTPADTPASPSSPATKSTVPPPAPAPTDRLNPGTALNINQTLVSTNGSYTLIMQPDCNCVMYQNGKGPLWSAGMAPGLPAQSLLFRADGELEILDTSGDPKWQAGTAGRGNSTSYFQVRDDGNMVIRTDNQIVWSSRTGPAYSWPVKNHIVGGERILPGELLTSANGNYTLTLGLDLNFVLAQGSTTTWSTGAGDPEGGGWVQVDTTGNMAVIASFQTQWSSHTTFRRTPGNCVLKLGNDGVVDLKLDDIVVWSTDASRVQTYVPPDFVAYTSGNTLLPGQYLASGQSMPSPSGKMTVTLLDSSQFIIQNVPTKTTLFTSSPPPNLDTSMMTMGYNNDLILWAENGRKIWEAPVNTNLRDNIFANHVPGSLVLKDSGDLALHDINGGQTIWRSNTSCPAFSGTVSELNMGETLLIGQKIQSPSGVHEITFLASGGLQLSNTSLNTSVVYQPPLTSSTANSFTFGRDKVLQISDASNNSLWRSSNRHPALNTTYAPPGPDGLPQLNGDPGLILDNDCNIFVRNGDGKILWKISDIVASIGNSLTPGVTLDKAHCISTTVNADIYVARISSKGNLVLLKKRPWNEFEPETLMWTAGATNADSAWLSSDGNLCVGSGGTATWTSNTGGHAGEDGIVLYVQPDGNMCIYVAGKCTFATETAAH</sequence>
<feature type="region of interest" description="Disordered" evidence="2">
    <location>
        <begin position="125"/>
        <end position="165"/>
    </location>
</feature>
<reference evidence="4 5" key="1">
    <citation type="journal article" date="2009" name="PLoS Genet.">
        <title>The genome of Nectria haematococca: contribution of supernumerary chromosomes to gene expansion.</title>
        <authorList>
            <person name="Coleman J.J."/>
            <person name="Rounsley S.D."/>
            <person name="Rodriguez-Carres M."/>
            <person name="Kuo A."/>
            <person name="Wasmann C.C."/>
            <person name="Grimwood J."/>
            <person name="Schmutz J."/>
            <person name="Taga M."/>
            <person name="White G.J."/>
            <person name="Zhou S."/>
            <person name="Schwartz D.C."/>
            <person name="Freitag M."/>
            <person name="Ma L.J."/>
            <person name="Danchin E.G."/>
            <person name="Henrissat B."/>
            <person name="Coutinho P.M."/>
            <person name="Nelson D.R."/>
            <person name="Straney D."/>
            <person name="Napoli C.A."/>
            <person name="Barker B.M."/>
            <person name="Gribskov M."/>
            <person name="Rep M."/>
            <person name="Kroken S."/>
            <person name="Molnar I."/>
            <person name="Rensing C."/>
            <person name="Kennell J.C."/>
            <person name="Zamora J."/>
            <person name="Farman M.L."/>
            <person name="Selker E.U."/>
            <person name="Salamov A."/>
            <person name="Shapiro H."/>
            <person name="Pangilinan J."/>
            <person name="Lindquist E."/>
            <person name="Lamers C."/>
            <person name="Grigoriev I.V."/>
            <person name="Geiser D.M."/>
            <person name="Covert S.F."/>
            <person name="Temporini E."/>
            <person name="Vanetten H.D."/>
        </authorList>
    </citation>
    <scope>NUCLEOTIDE SEQUENCE [LARGE SCALE GENOMIC DNA]</scope>
    <source>
        <strain evidence="5">ATCC MYA-4622 / CBS 123669 / FGSC 9596 / NRRL 45880 / 77-13-4</strain>
    </source>
</reference>
<gene>
    <name evidence="4" type="ORF">NECHADRAFT_88259</name>
</gene>
<dbReference type="InParanoid" id="C7ZDZ1"/>
<feature type="domain" description="Bulb-type lectin" evidence="3">
    <location>
        <begin position="16"/>
        <end position="128"/>
    </location>
</feature>
<dbReference type="InterPro" id="IPR001480">
    <property type="entry name" value="Bulb-type_lectin_dom"/>
</dbReference>
<evidence type="ECO:0000259" key="3">
    <source>
        <dbReference type="PROSITE" id="PS50927"/>
    </source>
</evidence>
<organism evidence="4 5">
    <name type="scientific">Fusarium vanettenii (strain ATCC MYA-4622 / CBS 123669 / FGSC 9596 / NRRL 45880 / 77-13-4)</name>
    <name type="common">Fusarium solani subsp. pisi</name>
    <dbReference type="NCBI Taxonomy" id="660122"/>
    <lineage>
        <taxon>Eukaryota</taxon>
        <taxon>Fungi</taxon>
        <taxon>Dikarya</taxon>
        <taxon>Ascomycota</taxon>
        <taxon>Pezizomycotina</taxon>
        <taxon>Sordariomycetes</taxon>
        <taxon>Hypocreomycetidae</taxon>
        <taxon>Hypocreales</taxon>
        <taxon>Nectriaceae</taxon>
        <taxon>Fusarium</taxon>
        <taxon>Fusarium solani species complex</taxon>
        <taxon>Fusarium vanettenii</taxon>
    </lineage>
</organism>
<evidence type="ECO:0000256" key="1">
    <source>
        <dbReference type="ARBA" id="ARBA00022729"/>
    </source>
</evidence>
<dbReference type="OrthoDB" id="1884773at2759"/>
<evidence type="ECO:0000313" key="4">
    <source>
        <dbReference type="EMBL" id="EEU37930.1"/>
    </source>
</evidence>
<feature type="compositionally biased region" description="Low complexity" evidence="2">
    <location>
        <begin position="128"/>
        <end position="150"/>
    </location>
</feature>
<dbReference type="SUPFAM" id="SSF51110">
    <property type="entry name" value="alpha-D-mannose-specific plant lectins"/>
    <property type="match status" value="6"/>
</dbReference>
<dbReference type="EMBL" id="GG698920">
    <property type="protein sequence ID" value="EEU37930.1"/>
    <property type="molecule type" value="Genomic_DNA"/>
</dbReference>
<dbReference type="KEGG" id="nhe:NECHADRAFT_88259"/>
<keyword evidence="5" id="KW-1185">Reference proteome</keyword>
<proteinExistence type="predicted"/>
<dbReference type="Gene3D" id="2.90.10.30">
    <property type="match status" value="2"/>
</dbReference>
<feature type="domain" description="Bulb-type lectin" evidence="3">
    <location>
        <begin position="671"/>
        <end position="789"/>
    </location>
</feature>
<evidence type="ECO:0000313" key="5">
    <source>
        <dbReference type="Proteomes" id="UP000005206"/>
    </source>
</evidence>
<evidence type="ECO:0000256" key="2">
    <source>
        <dbReference type="SAM" id="MobiDB-lite"/>
    </source>
</evidence>
<dbReference type="SMART" id="SM00108">
    <property type="entry name" value="B_lectin"/>
    <property type="match status" value="3"/>
</dbReference>
<dbReference type="RefSeq" id="XP_003043643.1">
    <property type="nucleotide sequence ID" value="XM_003043597.1"/>
</dbReference>
<dbReference type="InterPro" id="IPR051343">
    <property type="entry name" value="G-type_lectin_kinases/EP1-like"/>
</dbReference>
<dbReference type="Proteomes" id="UP000005206">
    <property type="component" value="Chromosome 13"/>
</dbReference>